<reference evidence="2" key="1">
    <citation type="submission" date="2023-01" db="EMBL/GenBank/DDBJ databases">
        <authorList>
            <person name="Piombo E."/>
        </authorList>
    </citation>
    <scope>NUCLEOTIDE SEQUENCE</scope>
</reference>
<feature type="transmembrane region" description="Helical" evidence="1">
    <location>
        <begin position="113"/>
        <end position="134"/>
    </location>
</feature>
<comment type="caution">
    <text evidence="2">The sequence shown here is derived from an EMBL/GenBank/DDBJ whole genome shotgun (WGS) entry which is preliminary data.</text>
</comment>
<keyword evidence="1" id="KW-0472">Membrane</keyword>
<feature type="transmembrane region" description="Helical" evidence="1">
    <location>
        <begin position="172"/>
        <end position="199"/>
    </location>
</feature>
<keyword evidence="3" id="KW-1185">Reference proteome</keyword>
<gene>
    <name evidence="2" type="ORF">CCHLO57077_00018192</name>
</gene>
<feature type="transmembrane region" description="Helical" evidence="1">
    <location>
        <begin position="12"/>
        <end position="29"/>
    </location>
</feature>
<feature type="non-terminal residue" evidence="2">
    <location>
        <position position="212"/>
    </location>
</feature>
<proteinExistence type="predicted"/>
<feature type="transmembrane region" description="Helical" evidence="1">
    <location>
        <begin position="140"/>
        <end position="160"/>
    </location>
</feature>
<protein>
    <submittedName>
        <fullName evidence="2">Uncharacterized protein</fullName>
    </submittedName>
</protein>
<evidence type="ECO:0000313" key="2">
    <source>
        <dbReference type="EMBL" id="CAI6057984.1"/>
    </source>
</evidence>
<dbReference type="AlphaFoldDB" id="A0AA35LT58"/>
<sequence length="212" mass="24031">MDHISQHQTTDGYLIASLSLICVCLFVSLKFRHSWSRETWFVYLIRGWIMLELIALILFSLEYSQQVRLPQILSKSIYIILAIISLWGVAILQIIAIIYTFTIIINKEGWWKWLIILECIEVILAVILVTIPNIPAPLELAYITPFTSQVAAIGVLFLASRGMSSEKRIADHLLFLGLFIILASAGVLGLSLVGCYTRLVFPQWLLHMAILT</sequence>
<feature type="transmembrane region" description="Helical" evidence="1">
    <location>
        <begin position="77"/>
        <end position="101"/>
    </location>
</feature>
<dbReference type="EMBL" id="CABFNP030000613">
    <property type="protein sequence ID" value="CAI6057984.1"/>
    <property type="molecule type" value="Genomic_DNA"/>
</dbReference>
<name>A0AA35LT58_9HYPO</name>
<accession>A0AA35LT58</accession>
<keyword evidence="1" id="KW-0812">Transmembrane</keyword>
<evidence type="ECO:0000256" key="1">
    <source>
        <dbReference type="SAM" id="Phobius"/>
    </source>
</evidence>
<feature type="transmembrane region" description="Helical" evidence="1">
    <location>
        <begin position="41"/>
        <end position="61"/>
    </location>
</feature>
<dbReference type="Proteomes" id="UP001160390">
    <property type="component" value="Unassembled WGS sequence"/>
</dbReference>
<evidence type="ECO:0000313" key="3">
    <source>
        <dbReference type="Proteomes" id="UP001160390"/>
    </source>
</evidence>
<organism evidence="2 3">
    <name type="scientific">Clonostachys chloroleuca</name>
    <dbReference type="NCBI Taxonomy" id="1926264"/>
    <lineage>
        <taxon>Eukaryota</taxon>
        <taxon>Fungi</taxon>
        <taxon>Dikarya</taxon>
        <taxon>Ascomycota</taxon>
        <taxon>Pezizomycotina</taxon>
        <taxon>Sordariomycetes</taxon>
        <taxon>Hypocreomycetidae</taxon>
        <taxon>Hypocreales</taxon>
        <taxon>Bionectriaceae</taxon>
        <taxon>Clonostachys</taxon>
    </lineage>
</organism>
<keyword evidence="1" id="KW-1133">Transmembrane helix</keyword>